<keyword evidence="1" id="KW-0614">Plasmid</keyword>
<dbReference type="HOGENOM" id="CLU_2875785_0_0_11"/>
<gene>
    <name evidence="1" type="ORF">AJAP_42740</name>
</gene>
<dbReference type="AlphaFoldDB" id="A0A075VEH6"/>
<reference evidence="1 2" key="1">
    <citation type="journal article" date="2014" name="J. Biotechnol.">
        <title>Complete genome sequence of the actinobacterium Amycolatopsis japonica MG417-CF17(T) (=DSM 44213T) producing (S,S)-N,N'-ethylenediaminedisuccinic acid.</title>
        <authorList>
            <person name="Stegmann E."/>
            <person name="Albersmeier A."/>
            <person name="Spohn M."/>
            <person name="Gert H."/>
            <person name="Weber T."/>
            <person name="Wohlleben W."/>
            <person name="Kalinowski J."/>
            <person name="Ruckert C."/>
        </authorList>
    </citation>
    <scope>NUCLEOTIDE SEQUENCE [LARGE SCALE GENOMIC DNA]</scope>
    <source>
        <strain evidence="2">MG417-CF17 (DSM 44213)</strain>
        <plasmid evidence="1">pAmyja1</plasmid>
    </source>
</reference>
<organism evidence="1 2">
    <name type="scientific">Amycolatopsis japonica</name>
    <dbReference type="NCBI Taxonomy" id="208439"/>
    <lineage>
        <taxon>Bacteria</taxon>
        <taxon>Bacillati</taxon>
        <taxon>Actinomycetota</taxon>
        <taxon>Actinomycetes</taxon>
        <taxon>Pseudonocardiales</taxon>
        <taxon>Pseudonocardiaceae</taxon>
        <taxon>Amycolatopsis</taxon>
        <taxon>Amycolatopsis japonica group</taxon>
    </lineage>
</organism>
<dbReference type="KEGG" id="aja:AJAP_42740"/>
<evidence type="ECO:0000313" key="2">
    <source>
        <dbReference type="Proteomes" id="UP000028492"/>
    </source>
</evidence>
<name>A0A075VEH6_9PSEU</name>
<accession>A0A075VEH6</accession>
<dbReference type="EMBL" id="CP008954">
    <property type="protein sequence ID" value="AIG81315.1"/>
    <property type="molecule type" value="Genomic_DNA"/>
</dbReference>
<dbReference type="Proteomes" id="UP000028492">
    <property type="component" value="Plasmid pAmyja1"/>
</dbReference>
<geneLocation type="plasmid" evidence="1 2">
    <name>pAmyja1</name>
</geneLocation>
<keyword evidence="2" id="KW-1185">Reference proteome</keyword>
<sequence length="63" mass="7214">MIRLRPILIQENRAIPVLLPRWRVFRGCGMEAGGRGWVASSAKQDRPRWRAGPVERVRGACRC</sequence>
<evidence type="ECO:0000313" key="1">
    <source>
        <dbReference type="EMBL" id="AIG81315.1"/>
    </source>
</evidence>
<proteinExistence type="predicted"/>
<protein>
    <submittedName>
        <fullName evidence="1">Uncharacterized protein</fullName>
    </submittedName>
</protein>